<dbReference type="GO" id="GO:0005740">
    <property type="term" value="C:mitochondrial envelope"/>
    <property type="evidence" value="ECO:0007669"/>
    <property type="project" value="TreeGrafter"/>
</dbReference>
<evidence type="ECO:0008006" key="4">
    <source>
        <dbReference type="Google" id="ProtNLM"/>
    </source>
</evidence>
<protein>
    <recommendedName>
        <fullName evidence="4">Pet127-domain-containing protein</fullName>
    </recommendedName>
</protein>
<reference evidence="2 3" key="1">
    <citation type="submission" date="2019-02" db="EMBL/GenBank/DDBJ databases">
        <title>Genome sequencing of the rare red list fungi Phlebia centrifuga.</title>
        <authorList>
            <person name="Buettner E."/>
            <person name="Kellner H."/>
        </authorList>
    </citation>
    <scope>NUCLEOTIDE SEQUENCE [LARGE SCALE GENOMIC DNA]</scope>
    <source>
        <strain evidence="2 3">DSM 108282</strain>
    </source>
</reference>
<dbReference type="InterPro" id="IPR013943">
    <property type="entry name" value="Pet127"/>
</dbReference>
<feature type="compositionally biased region" description="Polar residues" evidence="1">
    <location>
        <begin position="426"/>
        <end position="441"/>
    </location>
</feature>
<evidence type="ECO:0000313" key="3">
    <source>
        <dbReference type="Proteomes" id="UP000309038"/>
    </source>
</evidence>
<dbReference type="Proteomes" id="UP000309038">
    <property type="component" value="Unassembled WGS sequence"/>
</dbReference>
<dbReference type="Pfam" id="PF08634">
    <property type="entry name" value="Pet127"/>
    <property type="match status" value="1"/>
</dbReference>
<accession>A0A4S4KTA4</accession>
<evidence type="ECO:0000256" key="1">
    <source>
        <dbReference type="SAM" id="MobiDB-lite"/>
    </source>
</evidence>
<evidence type="ECO:0000313" key="2">
    <source>
        <dbReference type="EMBL" id="THH01896.1"/>
    </source>
</evidence>
<proteinExistence type="predicted"/>
<dbReference type="PANTHER" id="PTHR31014">
    <property type="entry name" value="MITOCHONDRIAL TRANSLATION SYSTEM COMPONENT PET127-RELATED"/>
    <property type="match status" value="1"/>
</dbReference>
<dbReference type="PANTHER" id="PTHR31014:SF0">
    <property type="entry name" value="MITOCHONDRIAL TRANSLATION SYSTEM COMPONENT PET127-RELATED"/>
    <property type="match status" value="1"/>
</dbReference>
<gene>
    <name evidence="2" type="ORF">EW026_g867</name>
</gene>
<feature type="region of interest" description="Disordered" evidence="1">
    <location>
        <begin position="415"/>
        <end position="441"/>
    </location>
</feature>
<keyword evidence="3" id="KW-1185">Reference proteome</keyword>
<dbReference type="EMBL" id="SGPJ01000014">
    <property type="protein sequence ID" value="THH01896.1"/>
    <property type="molecule type" value="Genomic_DNA"/>
</dbReference>
<dbReference type="GO" id="GO:0000964">
    <property type="term" value="P:mitochondrial RNA 5'-end processing"/>
    <property type="evidence" value="ECO:0007669"/>
    <property type="project" value="TreeGrafter"/>
</dbReference>
<comment type="caution">
    <text evidence="2">The sequence shown here is derived from an EMBL/GenBank/DDBJ whole genome shotgun (WGS) entry which is preliminary data.</text>
</comment>
<organism evidence="2 3">
    <name type="scientific">Hermanssonia centrifuga</name>
    <dbReference type="NCBI Taxonomy" id="98765"/>
    <lineage>
        <taxon>Eukaryota</taxon>
        <taxon>Fungi</taxon>
        <taxon>Dikarya</taxon>
        <taxon>Basidiomycota</taxon>
        <taxon>Agaricomycotina</taxon>
        <taxon>Agaricomycetes</taxon>
        <taxon>Polyporales</taxon>
        <taxon>Meruliaceae</taxon>
        <taxon>Hermanssonia</taxon>
    </lineage>
</organism>
<name>A0A4S4KTA4_9APHY</name>
<dbReference type="AlphaFoldDB" id="A0A4S4KTA4"/>
<sequence>MLTHIYMMLSNEKLVDTSSLSSQFINEPRTFTPAQKLPVSVLLNHKDGVYSTDSNPSDPGLAEKNVLSWMGTMLEKFLTVPAVEFQTLLRASPPLSQAKNDGRREAYRYAKFGKYVMRSQLDCHDPRLPGTGIFDIKTRAALPIRLDLMNWEENSGYLIRHLQGTLESFEKEYYDLIRSAFLKYSFQARIGNMDGVFVTYHNTARIFGFQYVPLEEMDQRLYGNSNVGQVVFERCLHLLEIINSEVIKHFPGKTVSCLWDSVPKNGMLRVWVEPIDSKQRKHIVEIEVHAVNYLGSQVVSGWAISQQGPKKPWKVHYKLLVSSDSYEVIRRRQQASRLRQFMYWNLPAGVSEEDIQRHWGSINYGGPASKSPKAPLNPKLFRKPDKRIDALRTLAKKGKLETDRLALEHAGKRNIVWGQPGETASPYDSSDATSSKVEWGT</sequence>